<feature type="binding site" evidence="8">
    <location>
        <position position="184"/>
    </location>
    <ligand>
        <name>1-deoxy-D-xylulose 5-phosphate</name>
        <dbReference type="ChEBI" id="CHEBI:57792"/>
    </ligand>
</feature>
<organism evidence="11">
    <name type="scientific">Membranoptera weeksiae</name>
    <dbReference type="NCBI Taxonomy" id="158720"/>
    <lineage>
        <taxon>Eukaryota</taxon>
        <taxon>Rhodophyta</taxon>
        <taxon>Florideophyceae</taxon>
        <taxon>Rhodymeniophycidae</taxon>
        <taxon>Ceramiales</taxon>
        <taxon>Delesseriaceae</taxon>
        <taxon>Membranoptera</taxon>
    </lineage>
</organism>
<dbReference type="GO" id="GO:0009229">
    <property type="term" value="P:thiamine diphosphate biosynthetic process"/>
    <property type="evidence" value="ECO:0007669"/>
    <property type="project" value="UniProtKB-UniRule"/>
</dbReference>
<keyword evidence="6 8" id="KW-0704">Schiff base</keyword>
<keyword evidence="5 8" id="KW-0784">Thiamine biosynthesis</keyword>
<dbReference type="EC" id="2.8.1.10" evidence="3 8"/>
<comment type="similarity">
    <text evidence="8">Belongs to the ThiG family.</text>
</comment>
<feature type="region of interest" description="Disordered" evidence="9">
    <location>
        <begin position="264"/>
        <end position="285"/>
    </location>
</feature>
<keyword evidence="11" id="KW-0150">Chloroplast</keyword>
<dbReference type="GO" id="GO:1990107">
    <property type="term" value="F:thiazole synthase activity"/>
    <property type="evidence" value="ECO:0007669"/>
    <property type="project" value="UniProtKB-EC"/>
</dbReference>
<protein>
    <recommendedName>
        <fullName evidence="3 8">Thiazole synthase</fullName>
        <ecNumber evidence="3 8">2.8.1.10</ecNumber>
    </recommendedName>
</protein>
<dbReference type="InterPro" id="IPR033983">
    <property type="entry name" value="Thiazole_synthase_ThiG"/>
</dbReference>
<dbReference type="InterPro" id="IPR008867">
    <property type="entry name" value="ThiG"/>
</dbReference>
<proteinExistence type="inferred from homology"/>
<evidence type="ECO:0000256" key="3">
    <source>
        <dbReference type="ARBA" id="ARBA00011960"/>
    </source>
</evidence>
<evidence type="ECO:0000256" key="5">
    <source>
        <dbReference type="ARBA" id="ARBA00022977"/>
    </source>
</evidence>
<dbReference type="CDD" id="cd04728">
    <property type="entry name" value="ThiG"/>
    <property type="match status" value="1"/>
</dbReference>
<evidence type="ECO:0000256" key="1">
    <source>
        <dbReference type="ARBA" id="ARBA00002834"/>
    </source>
</evidence>
<dbReference type="InterPro" id="IPR013785">
    <property type="entry name" value="Aldolase_TIM"/>
</dbReference>
<dbReference type="EMBL" id="KJ513670">
    <property type="protein sequence ID" value="AHZ94597.1"/>
    <property type="molecule type" value="Genomic_DNA"/>
</dbReference>
<reference evidence="11" key="1">
    <citation type="submission" date="2014-03" db="EMBL/GenBank/DDBJ databases">
        <title>Molecular Investigation of Pacific North American Membranoptera.</title>
        <authorList>
            <person name="Hughey J.R."/>
            <person name="Hommersand M.H."/>
            <person name="Miller K.A."/>
            <person name="Fuller T."/>
            <person name="Lin S.-M."/>
        </authorList>
    </citation>
    <scope>NUCLEOTIDE SEQUENCE</scope>
</reference>
<evidence type="ECO:0000256" key="7">
    <source>
        <dbReference type="ARBA" id="ARBA00049897"/>
    </source>
</evidence>
<evidence type="ECO:0000256" key="8">
    <source>
        <dbReference type="HAMAP-Rule" id="MF_00443"/>
    </source>
</evidence>
<keyword evidence="11" id="KW-0934">Plastid</keyword>
<feature type="domain" description="Thiazole synthase ThiG" evidence="10">
    <location>
        <begin position="24"/>
        <end position="275"/>
    </location>
</feature>
<comment type="pathway">
    <text evidence="2 8">Cofactor biosynthesis; thiamine diphosphate biosynthesis.</text>
</comment>
<keyword evidence="4 8" id="KW-0808">Transferase</keyword>
<comment type="catalytic activity">
    <reaction evidence="7 8">
        <text>[ThiS sulfur-carrier protein]-C-terminal-Gly-aminoethanethioate + 2-iminoacetate + 1-deoxy-D-xylulose 5-phosphate = [ThiS sulfur-carrier protein]-C-terminal Gly-Gly + 2-[(2R,5Z)-2-carboxy-4-methylthiazol-5(2H)-ylidene]ethyl phosphate + 2 H2O + H(+)</text>
        <dbReference type="Rhea" id="RHEA:26297"/>
        <dbReference type="Rhea" id="RHEA-COMP:12909"/>
        <dbReference type="Rhea" id="RHEA-COMP:19908"/>
        <dbReference type="ChEBI" id="CHEBI:15377"/>
        <dbReference type="ChEBI" id="CHEBI:15378"/>
        <dbReference type="ChEBI" id="CHEBI:57792"/>
        <dbReference type="ChEBI" id="CHEBI:62899"/>
        <dbReference type="ChEBI" id="CHEBI:77846"/>
        <dbReference type="ChEBI" id="CHEBI:90778"/>
        <dbReference type="ChEBI" id="CHEBI:232372"/>
        <dbReference type="EC" id="2.8.1.10"/>
    </reaction>
</comment>
<dbReference type="SUPFAM" id="SSF110399">
    <property type="entry name" value="ThiG-like"/>
    <property type="match status" value="1"/>
</dbReference>
<evidence type="ECO:0000256" key="9">
    <source>
        <dbReference type="SAM" id="MobiDB-lite"/>
    </source>
</evidence>
<sequence>MAHKLLKESYQYDSLLQIKDKLVIANKTFKSRLMLGTGKYKNLKEAKDSIEISGASIITVAIRRAQYAKNTGKSNLIDGLNWEKLWLLPNTAGCETAEEAIKIASLSKEINKRIGQVDNNFIKLEVISDSYHLLPDPIGTLKAAEYLVKKNFTVLPYINADPILAKQLEDIGCATIMPLGSPIGSGQGLYNMNNLQIIIDNTNIPVIIDAGIGTTSEANKAMEIGASAVLLNTAIAKSKKPQLMASGMKLAVIAGRDCYLAGRMKKQKRGQPSSPIEGIIYKSKQ</sequence>
<gene>
    <name evidence="8 11" type="primary">thiG</name>
</gene>
<evidence type="ECO:0000256" key="4">
    <source>
        <dbReference type="ARBA" id="ARBA00022679"/>
    </source>
</evidence>
<evidence type="ECO:0000259" key="10">
    <source>
        <dbReference type="Pfam" id="PF05690"/>
    </source>
</evidence>
<comment type="function">
    <text evidence="1 8">Catalyzes the rearrangement of 1-deoxy-D-xylulose 5-phosphate (DXP) to produce the thiazole phosphate moiety of thiamine. Sulfur is provided by the thiocarboxylate moiety of the carrier protein ThiS. In vitro, sulfur can be provided by H(2)S.</text>
</comment>
<dbReference type="GeneID" id="30689715"/>
<dbReference type="GO" id="GO:0009507">
    <property type="term" value="C:chloroplast"/>
    <property type="evidence" value="ECO:0007669"/>
    <property type="project" value="UniProtKB-SubCell"/>
</dbReference>
<dbReference type="PANTHER" id="PTHR34266:SF2">
    <property type="entry name" value="THIAZOLE SYNTHASE"/>
    <property type="match status" value="1"/>
</dbReference>
<dbReference type="RefSeq" id="YP_009332579.1">
    <property type="nucleotide sequence ID" value="NC_032396.1"/>
</dbReference>
<geneLocation type="chloroplast" evidence="11"/>
<feature type="binding site" evidence="8">
    <location>
        <begin position="210"/>
        <end position="211"/>
    </location>
    <ligand>
        <name>1-deoxy-D-xylulose 5-phosphate</name>
        <dbReference type="ChEBI" id="CHEBI:57792"/>
    </ligand>
</feature>
<evidence type="ECO:0000256" key="6">
    <source>
        <dbReference type="ARBA" id="ARBA00023270"/>
    </source>
</evidence>
<name>A0A1L1WG75_9FLOR</name>
<evidence type="ECO:0000256" key="2">
    <source>
        <dbReference type="ARBA" id="ARBA00004948"/>
    </source>
</evidence>
<comment type="subcellular location">
    <subcellularLocation>
        <location evidence="8">Plastid</location>
        <location evidence="8">Chloroplast</location>
    </subcellularLocation>
</comment>
<accession>A0A1L1WG75</accession>
<dbReference type="PANTHER" id="PTHR34266">
    <property type="entry name" value="THIAZOLE SYNTHASE"/>
    <property type="match status" value="1"/>
</dbReference>
<evidence type="ECO:0000313" key="11">
    <source>
        <dbReference type="EMBL" id="AHZ94597.1"/>
    </source>
</evidence>
<dbReference type="UniPathway" id="UPA00060"/>
<dbReference type="HAMAP" id="MF_00443">
    <property type="entry name" value="ThiG"/>
    <property type="match status" value="1"/>
</dbReference>
<feature type="binding site" evidence="8">
    <location>
        <begin position="232"/>
        <end position="233"/>
    </location>
    <ligand>
        <name>1-deoxy-D-xylulose 5-phosphate</name>
        <dbReference type="ChEBI" id="CHEBI:57792"/>
    </ligand>
</feature>
<dbReference type="AlphaFoldDB" id="A0A1L1WG75"/>
<comment type="subunit">
    <text evidence="8">Homotetramer. Forms heterodimers with either ThiH or ThiS.</text>
</comment>
<feature type="active site" description="Schiff-base intermediate with DXP" evidence="8">
    <location>
        <position position="123"/>
    </location>
</feature>
<dbReference type="Gene3D" id="3.20.20.70">
    <property type="entry name" value="Aldolase class I"/>
    <property type="match status" value="1"/>
</dbReference>
<dbReference type="Pfam" id="PF05690">
    <property type="entry name" value="ThiG"/>
    <property type="match status" value="1"/>
</dbReference>